<dbReference type="OrthoDB" id="582247at2"/>
<keyword evidence="2" id="KW-1185">Reference proteome</keyword>
<name>A0A387H6B7_9ACTN</name>
<dbReference type="EMBL" id="CP032698">
    <property type="protein sequence ID" value="AYG78081.1"/>
    <property type="molecule type" value="Genomic_DNA"/>
</dbReference>
<sequence length="188" mass="20560">MKPQVAGVRAAQEDVDAIVALVAEFEHAQQNALPDAFVGLFRHDAFWSIPYGTALTGIDEIGVFARRVLPATVGQQLTSSFETEYIQFIRPDVAMVRVRHRPVTRDGELLDNLLSRHREGRGRRGGCRESSEAGRRWVSLVTACPGVAPGTALHLMTKADGRWLVAFAQSTAPVEVVETLEVDLPAVC</sequence>
<dbReference type="Proteomes" id="UP000271554">
    <property type="component" value="Chromosome"/>
</dbReference>
<reference evidence="1 2" key="1">
    <citation type="submission" date="2018-10" db="EMBL/GenBank/DDBJ databases">
        <title>Relationship between Morphology and Antimicrobial Activity in Streptomyces.</title>
        <authorList>
            <person name="Kang H.J."/>
            <person name="Kim S.B."/>
        </authorList>
    </citation>
    <scope>NUCLEOTIDE SEQUENCE [LARGE SCALE GENOMIC DNA]</scope>
    <source>
        <strain evidence="1 2">BH38</strain>
    </source>
</reference>
<dbReference type="SUPFAM" id="SSF54427">
    <property type="entry name" value="NTF2-like"/>
    <property type="match status" value="1"/>
</dbReference>
<evidence type="ECO:0000313" key="1">
    <source>
        <dbReference type="EMBL" id="AYG78081.1"/>
    </source>
</evidence>
<evidence type="ECO:0000313" key="2">
    <source>
        <dbReference type="Proteomes" id="UP000271554"/>
    </source>
</evidence>
<dbReference type="Gene3D" id="3.10.450.50">
    <property type="match status" value="1"/>
</dbReference>
<organism evidence="1 2">
    <name type="scientific">Streptomyces hundungensis</name>
    <dbReference type="NCBI Taxonomy" id="1077946"/>
    <lineage>
        <taxon>Bacteria</taxon>
        <taxon>Bacillati</taxon>
        <taxon>Actinomycetota</taxon>
        <taxon>Actinomycetes</taxon>
        <taxon>Kitasatosporales</taxon>
        <taxon>Streptomycetaceae</taxon>
        <taxon>Streptomyces</taxon>
    </lineage>
</organism>
<dbReference type="AlphaFoldDB" id="A0A387H6B7"/>
<dbReference type="RefSeq" id="WP_120719432.1">
    <property type="nucleotide sequence ID" value="NZ_CP032698.1"/>
</dbReference>
<proteinExistence type="predicted"/>
<evidence type="ECO:0008006" key="3">
    <source>
        <dbReference type="Google" id="ProtNLM"/>
    </source>
</evidence>
<protein>
    <recommendedName>
        <fullName evidence="3">DUF4440 domain-containing protein</fullName>
    </recommendedName>
</protein>
<dbReference type="InterPro" id="IPR032710">
    <property type="entry name" value="NTF2-like_dom_sf"/>
</dbReference>
<accession>A0A387H6B7</accession>
<dbReference type="KEGG" id="shun:DWB77_00188"/>
<gene>
    <name evidence="1" type="ORF">DWB77_00188</name>
</gene>